<dbReference type="EMBL" id="FNEM01000007">
    <property type="protein sequence ID" value="SDJ32899.1"/>
    <property type="molecule type" value="Genomic_DNA"/>
</dbReference>
<dbReference type="GO" id="GO:0008218">
    <property type="term" value="P:bioluminescence"/>
    <property type="evidence" value="ECO:0007669"/>
    <property type="project" value="UniProtKB-KW"/>
</dbReference>
<dbReference type="InterPro" id="IPR050415">
    <property type="entry name" value="MRET"/>
</dbReference>
<keyword evidence="6" id="KW-1185">Reference proteome</keyword>
<dbReference type="InterPro" id="IPR017927">
    <property type="entry name" value="FAD-bd_FR_type"/>
</dbReference>
<dbReference type="AlphaFoldDB" id="A0A1G8SUI7"/>
<evidence type="ECO:0000313" key="5">
    <source>
        <dbReference type="EMBL" id="SDJ32899.1"/>
    </source>
</evidence>
<evidence type="ECO:0000313" key="6">
    <source>
        <dbReference type="Proteomes" id="UP000199527"/>
    </source>
</evidence>
<dbReference type="GO" id="GO:0016491">
    <property type="term" value="F:oxidoreductase activity"/>
    <property type="evidence" value="ECO:0007669"/>
    <property type="project" value="UniProtKB-KW"/>
</dbReference>
<dbReference type="PROSITE" id="PS51384">
    <property type="entry name" value="FAD_FR"/>
    <property type="match status" value="1"/>
</dbReference>
<dbReference type="Pfam" id="PF00175">
    <property type="entry name" value="NAD_binding_1"/>
    <property type="match status" value="1"/>
</dbReference>
<proteinExistence type="inferred from homology"/>
<name>A0A1G8SUI7_9GAMM</name>
<evidence type="ECO:0000256" key="1">
    <source>
        <dbReference type="ARBA" id="ARBA00023002"/>
    </source>
</evidence>
<organism evidence="5 6">
    <name type="scientific">Ferrimonas sediminum</name>
    <dbReference type="NCBI Taxonomy" id="718193"/>
    <lineage>
        <taxon>Bacteria</taxon>
        <taxon>Pseudomonadati</taxon>
        <taxon>Pseudomonadota</taxon>
        <taxon>Gammaproteobacteria</taxon>
        <taxon>Alteromonadales</taxon>
        <taxon>Ferrimonadaceae</taxon>
        <taxon>Ferrimonas</taxon>
    </lineage>
</organism>
<reference evidence="6" key="1">
    <citation type="submission" date="2016-10" db="EMBL/GenBank/DDBJ databases">
        <authorList>
            <person name="Varghese N."/>
            <person name="Submissions S."/>
        </authorList>
    </citation>
    <scope>NUCLEOTIDE SEQUENCE [LARGE SCALE GENOMIC DNA]</scope>
    <source>
        <strain evidence="6">DSM 23317</strain>
    </source>
</reference>
<dbReference type="InterPro" id="IPR039261">
    <property type="entry name" value="FNR_nucleotide-bd"/>
</dbReference>
<dbReference type="SUPFAM" id="SSF52343">
    <property type="entry name" value="Ferredoxin reductase-like, C-terminal NADP-linked domain"/>
    <property type="match status" value="1"/>
</dbReference>
<feature type="domain" description="FAD-binding FR-type" evidence="4">
    <location>
        <begin position="1"/>
        <end position="100"/>
    </location>
</feature>
<keyword evidence="2" id="KW-0455">Luminescence</keyword>
<dbReference type="PANTHER" id="PTHR47354:SF7">
    <property type="entry name" value="NAD(P)H-FLAVIN REDUCTASE"/>
    <property type="match status" value="1"/>
</dbReference>
<dbReference type="Proteomes" id="UP000199527">
    <property type="component" value="Unassembled WGS sequence"/>
</dbReference>
<dbReference type="PRINTS" id="PR00410">
    <property type="entry name" value="PHEHYDRXLASE"/>
</dbReference>
<keyword evidence="1" id="KW-0560">Oxidoreductase</keyword>
<accession>A0A1G8SUI7</accession>
<dbReference type="PANTHER" id="PTHR47354">
    <property type="entry name" value="NADH OXIDOREDUCTASE HCR"/>
    <property type="match status" value="1"/>
</dbReference>
<dbReference type="Gene3D" id="2.40.30.10">
    <property type="entry name" value="Translation factors"/>
    <property type="match status" value="1"/>
</dbReference>
<comment type="similarity">
    <text evidence="3">Belongs to the Fre/LuxG FAD/NAD(P) flavoprotein oxidoreductase family.</text>
</comment>
<dbReference type="Gene3D" id="3.40.50.80">
    <property type="entry name" value="Nucleotide-binding domain of ferredoxin-NADP reductase (FNR) module"/>
    <property type="match status" value="1"/>
</dbReference>
<evidence type="ECO:0000256" key="3">
    <source>
        <dbReference type="ARBA" id="ARBA00038177"/>
    </source>
</evidence>
<dbReference type="InterPro" id="IPR017938">
    <property type="entry name" value="Riboflavin_synthase-like_b-brl"/>
</dbReference>
<dbReference type="SUPFAM" id="SSF63380">
    <property type="entry name" value="Riboflavin synthase domain-like"/>
    <property type="match status" value="1"/>
</dbReference>
<sequence>MQPTTATVVSAQRVNQDVYHVRLQPQQPLSATAGQYVEICLDNGWCVPYSMANCPVPDGELELYIQHFADGAACHQVIETLTSRKEVPILVDGQVSYQPDWDNDPLVVLSAGCGVSQSRSLIEARLASGSAQPVYLCWGGRDEQELFELPLLEQWLTDPRFMADLTLEQPPLGWSNSEGYVVDVALKRLSWMTPLERRRARVVMTGSPTMVDATIARMELAGFCRTNLLADQDFYQPRTLNA</sequence>
<protein>
    <submittedName>
        <fullName evidence="5">Oxidoreductase FAD-binding domain-containing protein</fullName>
    </submittedName>
</protein>
<evidence type="ECO:0000256" key="2">
    <source>
        <dbReference type="ARBA" id="ARBA00023223"/>
    </source>
</evidence>
<dbReference type="InterPro" id="IPR001433">
    <property type="entry name" value="OxRdtase_FAD/NAD-bd"/>
</dbReference>
<evidence type="ECO:0000259" key="4">
    <source>
        <dbReference type="PROSITE" id="PS51384"/>
    </source>
</evidence>
<gene>
    <name evidence="5" type="ORF">SAMN04488540_10717</name>
</gene>